<dbReference type="RefSeq" id="WP_310262068.1">
    <property type="nucleotide sequence ID" value="NZ_JAVDWA010000010.1"/>
</dbReference>
<evidence type="ECO:0000313" key="2">
    <source>
        <dbReference type="EMBL" id="MDR7074693.1"/>
    </source>
</evidence>
<organism evidence="2 3">
    <name type="scientific">Fictibacillus barbaricus</name>
    <dbReference type="NCBI Taxonomy" id="182136"/>
    <lineage>
        <taxon>Bacteria</taxon>
        <taxon>Bacillati</taxon>
        <taxon>Bacillota</taxon>
        <taxon>Bacilli</taxon>
        <taxon>Bacillales</taxon>
        <taxon>Fictibacillaceae</taxon>
        <taxon>Fictibacillus</taxon>
    </lineage>
</organism>
<dbReference type="Pfam" id="PF13686">
    <property type="entry name" value="DrsE_2"/>
    <property type="match status" value="1"/>
</dbReference>
<dbReference type="Gene3D" id="3.40.1260.10">
    <property type="entry name" value="DsrEFH-like"/>
    <property type="match status" value="1"/>
</dbReference>
<dbReference type="InterPro" id="IPR027396">
    <property type="entry name" value="DsrEFH-like"/>
</dbReference>
<proteinExistence type="predicted"/>
<protein>
    <submittedName>
        <fullName evidence="2">Peroxiredoxin family protein</fullName>
    </submittedName>
</protein>
<name>A0ABU1U5F6_9BACL</name>
<dbReference type="PANTHER" id="PTHR34655:SF2">
    <property type="entry name" value="PEROXIREDOXIN FAMILY PROTEIN"/>
    <property type="match status" value="1"/>
</dbReference>
<keyword evidence="3" id="KW-1185">Reference proteome</keyword>
<dbReference type="EMBL" id="JAVDWA010000010">
    <property type="protein sequence ID" value="MDR7074693.1"/>
    <property type="molecule type" value="Genomic_DNA"/>
</dbReference>
<dbReference type="Proteomes" id="UP001258181">
    <property type="component" value="Unassembled WGS sequence"/>
</dbReference>
<feature type="transmembrane region" description="Helical" evidence="1">
    <location>
        <begin position="20"/>
        <end position="45"/>
    </location>
</feature>
<accession>A0ABU1U5F6</accession>
<comment type="caution">
    <text evidence="2">The sequence shown here is derived from an EMBL/GenBank/DDBJ whole genome shotgun (WGS) entry which is preliminary data.</text>
</comment>
<keyword evidence="1" id="KW-0812">Transmembrane</keyword>
<gene>
    <name evidence="2" type="ORF">J2X07_003690</name>
</gene>
<reference evidence="2 3" key="1">
    <citation type="submission" date="2023-07" db="EMBL/GenBank/DDBJ databases">
        <title>Sorghum-associated microbial communities from plants grown in Nebraska, USA.</title>
        <authorList>
            <person name="Schachtman D."/>
        </authorList>
    </citation>
    <scope>NUCLEOTIDE SEQUENCE [LARGE SCALE GENOMIC DNA]</scope>
    <source>
        <strain evidence="2 3">BE211</strain>
    </source>
</reference>
<sequence>MEQQNKSTMVVFSGDLDKAMASFIIATGAAAMGKQVTMFFTFWGLNILRKEEYVNVGKKSFMDKMFAAMMPRGPEKLGISKMNFGGLGGKMMKYTMKKKNIVSLKELIEMAQDLDVKMVACTMSMDVMGITQDELIDGLDYAGVASYLADADESKINLFI</sequence>
<keyword evidence="1" id="KW-1133">Transmembrane helix</keyword>
<dbReference type="SUPFAM" id="SSF75169">
    <property type="entry name" value="DsrEFH-like"/>
    <property type="match status" value="1"/>
</dbReference>
<evidence type="ECO:0000256" key="1">
    <source>
        <dbReference type="SAM" id="Phobius"/>
    </source>
</evidence>
<keyword evidence="1" id="KW-0472">Membrane</keyword>
<dbReference type="InterPro" id="IPR032836">
    <property type="entry name" value="DsrE2-like"/>
</dbReference>
<evidence type="ECO:0000313" key="3">
    <source>
        <dbReference type="Proteomes" id="UP001258181"/>
    </source>
</evidence>
<dbReference type="PANTHER" id="PTHR34655">
    <property type="entry name" value="CONSERVED WITHIN P. AEROPHILUM"/>
    <property type="match status" value="1"/>
</dbReference>